<dbReference type="EMBL" id="JSUQ01000013">
    <property type="protein sequence ID" value="KHQ52007.1"/>
    <property type="molecule type" value="Genomic_DNA"/>
</dbReference>
<feature type="domain" description="Rhodanese" evidence="1">
    <location>
        <begin position="44"/>
        <end position="144"/>
    </location>
</feature>
<dbReference type="AlphaFoldDB" id="A0A0B3RV83"/>
<keyword evidence="3" id="KW-1185">Reference proteome</keyword>
<dbReference type="InterPro" id="IPR001763">
    <property type="entry name" value="Rhodanese-like_dom"/>
</dbReference>
<dbReference type="InterPro" id="IPR036873">
    <property type="entry name" value="Rhodanese-like_dom_sf"/>
</dbReference>
<protein>
    <submittedName>
        <fullName evidence="2">Rhodanese-related sulfurtransferase</fullName>
    </submittedName>
</protein>
<dbReference type="OrthoDB" id="9812109at2"/>
<dbReference type="PROSITE" id="PS50206">
    <property type="entry name" value="RHODANESE_3"/>
    <property type="match status" value="1"/>
</dbReference>
<organism evidence="2 3">
    <name type="scientific">Mameliella alba</name>
    <dbReference type="NCBI Taxonomy" id="561184"/>
    <lineage>
        <taxon>Bacteria</taxon>
        <taxon>Pseudomonadati</taxon>
        <taxon>Pseudomonadota</taxon>
        <taxon>Alphaproteobacteria</taxon>
        <taxon>Rhodobacterales</taxon>
        <taxon>Roseobacteraceae</taxon>
        <taxon>Mameliella</taxon>
    </lineage>
</organism>
<evidence type="ECO:0000313" key="2">
    <source>
        <dbReference type="EMBL" id="KHQ52007.1"/>
    </source>
</evidence>
<keyword evidence="2" id="KW-0808">Transferase</keyword>
<sequence length="157" mass="16746">MTGFRQRRLLIAGLVSGPFALLATRVAAQTRSIWSAREAHDALQADTARLIDVRSREEWLETGVGAGIWPISMHEDRFADRLFAARDLAGDRTVGLICATGGRSAALLDALRQAGYPGFADISEGMLGSRHGPGWLAKGLPVVPVETALASLPNDLA</sequence>
<dbReference type="GO" id="GO:0016740">
    <property type="term" value="F:transferase activity"/>
    <property type="evidence" value="ECO:0007669"/>
    <property type="project" value="UniProtKB-KW"/>
</dbReference>
<dbReference type="Proteomes" id="UP000030960">
    <property type="component" value="Unassembled WGS sequence"/>
</dbReference>
<gene>
    <name evidence="2" type="ORF">OA50_03414</name>
</gene>
<accession>A0A0B3RV83</accession>
<proteinExistence type="predicted"/>
<reference evidence="2 3" key="1">
    <citation type="submission" date="2014-10" db="EMBL/GenBank/DDBJ databases">
        <title>Genome sequence of Ponticoccus sp. strain UMTAT08 isolated from clonal culture of toxic dinoflagellate Alexandrium tamiyavanichii.</title>
        <authorList>
            <person name="Gan H.Y."/>
            <person name="Muhd D.-D."/>
            <person name="Mohd Noor M.E."/>
            <person name="Yeong Y.S."/>
            <person name="Usup G."/>
        </authorList>
    </citation>
    <scope>NUCLEOTIDE SEQUENCE [LARGE SCALE GENOMIC DNA]</scope>
    <source>
        <strain evidence="2 3">UMTAT08</strain>
    </source>
</reference>
<dbReference type="SUPFAM" id="SSF52821">
    <property type="entry name" value="Rhodanese/Cell cycle control phosphatase"/>
    <property type="match status" value="1"/>
</dbReference>
<dbReference type="Gene3D" id="3.40.250.10">
    <property type="entry name" value="Rhodanese-like domain"/>
    <property type="match status" value="1"/>
</dbReference>
<dbReference type="Pfam" id="PF00581">
    <property type="entry name" value="Rhodanese"/>
    <property type="match status" value="1"/>
</dbReference>
<evidence type="ECO:0000259" key="1">
    <source>
        <dbReference type="PROSITE" id="PS50206"/>
    </source>
</evidence>
<comment type="caution">
    <text evidence="2">The sequence shown here is derived from an EMBL/GenBank/DDBJ whole genome shotgun (WGS) entry which is preliminary data.</text>
</comment>
<name>A0A0B3RV83_9RHOB</name>
<dbReference type="PATRIC" id="fig|1515334.3.peg.3432"/>
<evidence type="ECO:0000313" key="3">
    <source>
        <dbReference type="Proteomes" id="UP000030960"/>
    </source>
</evidence>